<accession>A0A8J2NU30</accession>
<dbReference type="GO" id="GO:0007188">
    <property type="term" value="P:adenylate cyclase-modulating G protein-coupled receptor signaling pathway"/>
    <property type="evidence" value="ECO:0007669"/>
    <property type="project" value="TreeGrafter"/>
</dbReference>
<feature type="non-terminal residue" evidence="8">
    <location>
        <position position="212"/>
    </location>
</feature>
<organism evidence="8 9">
    <name type="scientific">Allacma fusca</name>
    <dbReference type="NCBI Taxonomy" id="39272"/>
    <lineage>
        <taxon>Eukaryota</taxon>
        <taxon>Metazoa</taxon>
        <taxon>Ecdysozoa</taxon>
        <taxon>Arthropoda</taxon>
        <taxon>Hexapoda</taxon>
        <taxon>Collembola</taxon>
        <taxon>Symphypleona</taxon>
        <taxon>Sminthuridae</taxon>
        <taxon>Allacma</taxon>
    </lineage>
</organism>
<reference evidence="8" key="1">
    <citation type="submission" date="2021-06" db="EMBL/GenBank/DDBJ databases">
        <authorList>
            <person name="Hodson N. C."/>
            <person name="Mongue J. A."/>
            <person name="Jaron S. K."/>
        </authorList>
    </citation>
    <scope>NUCLEOTIDE SEQUENCE</scope>
</reference>
<evidence type="ECO:0000313" key="8">
    <source>
        <dbReference type="EMBL" id="CAG7726213.1"/>
    </source>
</evidence>
<dbReference type="PANTHER" id="PTHR45620:SF15">
    <property type="entry name" value="DIURETIC HORMONE 44 RECEPTOR 1-RELATED"/>
    <property type="match status" value="1"/>
</dbReference>
<evidence type="ECO:0000256" key="3">
    <source>
        <dbReference type="ARBA" id="ARBA00022989"/>
    </source>
</evidence>
<keyword evidence="4 6" id="KW-0472">Membrane</keyword>
<feature type="compositionally biased region" description="Polar residues" evidence="5">
    <location>
        <begin position="191"/>
        <end position="212"/>
    </location>
</feature>
<evidence type="ECO:0000256" key="2">
    <source>
        <dbReference type="ARBA" id="ARBA00022692"/>
    </source>
</evidence>
<feature type="domain" description="G-protein coupled receptors family 2 profile 2" evidence="7">
    <location>
        <begin position="1"/>
        <end position="76"/>
    </location>
</feature>
<dbReference type="PANTHER" id="PTHR45620">
    <property type="entry name" value="PDF RECEPTOR-LIKE PROTEIN-RELATED"/>
    <property type="match status" value="1"/>
</dbReference>
<dbReference type="Pfam" id="PF00002">
    <property type="entry name" value="7tm_2"/>
    <property type="match status" value="1"/>
</dbReference>
<keyword evidence="2 6" id="KW-0812">Transmembrane</keyword>
<dbReference type="OrthoDB" id="6160250at2759"/>
<dbReference type="InterPro" id="IPR000832">
    <property type="entry name" value="GPCR_2_secretin-like"/>
</dbReference>
<keyword evidence="9" id="KW-1185">Reference proteome</keyword>
<proteinExistence type="predicted"/>
<feature type="region of interest" description="Disordered" evidence="5">
    <location>
        <begin position="190"/>
        <end position="212"/>
    </location>
</feature>
<protein>
    <recommendedName>
        <fullName evidence="7">G-protein coupled receptors family 2 profile 2 domain-containing protein</fullName>
    </recommendedName>
</protein>
<evidence type="ECO:0000259" key="7">
    <source>
        <dbReference type="PROSITE" id="PS50261"/>
    </source>
</evidence>
<evidence type="ECO:0000256" key="4">
    <source>
        <dbReference type="ARBA" id="ARBA00023136"/>
    </source>
</evidence>
<comment type="subcellular location">
    <subcellularLocation>
        <location evidence="1">Membrane</location>
        <topology evidence="1">Multi-pass membrane protein</topology>
    </subcellularLocation>
</comment>
<comment type="caution">
    <text evidence="8">The sequence shown here is derived from an EMBL/GenBank/DDBJ whole genome shotgun (WGS) entry which is preliminary data.</text>
</comment>
<dbReference type="InterPro" id="IPR050332">
    <property type="entry name" value="GPCR_2"/>
</dbReference>
<evidence type="ECO:0000256" key="1">
    <source>
        <dbReference type="ARBA" id="ARBA00004141"/>
    </source>
</evidence>
<evidence type="ECO:0000313" key="9">
    <source>
        <dbReference type="Proteomes" id="UP000708208"/>
    </source>
</evidence>
<dbReference type="InterPro" id="IPR017981">
    <property type="entry name" value="GPCR_2-like_7TM"/>
</dbReference>
<sequence>MRILLTKIQLTSAASESEQFRRAVKATAVLFPLLGINNLLFLINPGKDYEYYYLIINTILQSTQGIFVSLLYCFICKDVKDAIRREYGRFSARRSANSIRSQSRRGFGTSYRDKLMKRSQRTNEMSASYSRAHTKMTTASMRSERTIIPESPTKIESFKFPTDSEPPVNESPGQVVPLLVVGKVPEHQPLFVNSNGQLRKSSPTNPPTGQIS</sequence>
<evidence type="ECO:0000256" key="5">
    <source>
        <dbReference type="SAM" id="MobiDB-lite"/>
    </source>
</evidence>
<dbReference type="GO" id="GO:0007166">
    <property type="term" value="P:cell surface receptor signaling pathway"/>
    <property type="evidence" value="ECO:0007669"/>
    <property type="project" value="InterPro"/>
</dbReference>
<dbReference type="Proteomes" id="UP000708208">
    <property type="component" value="Unassembled WGS sequence"/>
</dbReference>
<keyword evidence="3 6" id="KW-1133">Transmembrane helix</keyword>
<evidence type="ECO:0000256" key="6">
    <source>
        <dbReference type="SAM" id="Phobius"/>
    </source>
</evidence>
<feature type="transmembrane region" description="Helical" evidence="6">
    <location>
        <begin position="26"/>
        <end position="45"/>
    </location>
</feature>
<feature type="transmembrane region" description="Helical" evidence="6">
    <location>
        <begin position="51"/>
        <end position="75"/>
    </location>
</feature>
<feature type="region of interest" description="Disordered" evidence="5">
    <location>
        <begin position="118"/>
        <end position="142"/>
    </location>
</feature>
<dbReference type="PROSITE" id="PS50261">
    <property type="entry name" value="G_PROTEIN_RECEP_F2_4"/>
    <property type="match status" value="1"/>
</dbReference>
<dbReference type="GO" id="GO:0008528">
    <property type="term" value="F:G protein-coupled peptide receptor activity"/>
    <property type="evidence" value="ECO:0007669"/>
    <property type="project" value="TreeGrafter"/>
</dbReference>
<dbReference type="AlphaFoldDB" id="A0A8J2NU30"/>
<dbReference type="GO" id="GO:0005886">
    <property type="term" value="C:plasma membrane"/>
    <property type="evidence" value="ECO:0007669"/>
    <property type="project" value="TreeGrafter"/>
</dbReference>
<feature type="compositionally biased region" description="Polar residues" evidence="5">
    <location>
        <begin position="122"/>
        <end position="141"/>
    </location>
</feature>
<name>A0A8J2NU30_9HEXA</name>
<dbReference type="GO" id="GO:0017046">
    <property type="term" value="F:peptide hormone binding"/>
    <property type="evidence" value="ECO:0007669"/>
    <property type="project" value="TreeGrafter"/>
</dbReference>
<dbReference type="EMBL" id="CAJVCH010132104">
    <property type="protein sequence ID" value="CAG7726213.1"/>
    <property type="molecule type" value="Genomic_DNA"/>
</dbReference>
<gene>
    <name evidence="8" type="ORF">AFUS01_LOCUS15133</name>
</gene>